<reference evidence="3" key="1">
    <citation type="submission" date="2018-06" db="EMBL/GenBank/DDBJ databases">
        <authorList>
            <person name="Zhirakovskaya E."/>
        </authorList>
    </citation>
    <scope>NUCLEOTIDE SEQUENCE</scope>
</reference>
<feature type="transmembrane region" description="Helical" evidence="2">
    <location>
        <begin position="170"/>
        <end position="198"/>
    </location>
</feature>
<feature type="transmembrane region" description="Helical" evidence="2">
    <location>
        <begin position="41"/>
        <end position="68"/>
    </location>
</feature>
<evidence type="ECO:0000256" key="1">
    <source>
        <dbReference type="SAM" id="MobiDB-lite"/>
    </source>
</evidence>
<feature type="transmembrane region" description="Helical" evidence="2">
    <location>
        <begin position="128"/>
        <end position="150"/>
    </location>
</feature>
<keyword evidence="2" id="KW-1133">Transmembrane helix</keyword>
<dbReference type="AlphaFoldDB" id="A0A3B1E6J3"/>
<evidence type="ECO:0000256" key="2">
    <source>
        <dbReference type="SAM" id="Phobius"/>
    </source>
</evidence>
<sequence length="224" mass="23855">MPDEQTPFEPTEFPDAEAPPTQAGDFVPVTPPEGWPTVIGVLSIIFGGLGVVGAGCGAIVMLAFPALINLMPEGPEREELEKSIGQGLHYVPLQIGSQLIEFVLAVILIVGGVQLLKRSRGAVKSLTVFAIGDLISNTLVLILGIMTAQAQAKMMAENPEMQQVPQGAQGMMEALGVIGAVVTWVLSAIWPIFLLLWFRRAKIRASVESWGGGGKSHDPSYTVR</sequence>
<feature type="transmembrane region" description="Helical" evidence="2">
    <location>
        <begin position="95"/>
        <end position="116"/>
    </location>
</feature>
<protein>
    <submittedName>
        <fullName evidence="3">Uncharacterized protein</fullName>
    </submittedName>
</protein>
<evidence type="ECO:0000313" key="3">
    <source>
        <dbReference type="EMBL" id="VAX38817.1"/>
    </source>
</evidence>
<dbReference type="EMBL" id="UOGK01000156">
    <property type="protein sequence ID" value="VAX38817.1"/>
    <property type="molecule type" value="Genomic_DNA"/>
</dbReference>
<keyword evidence="2" id="KW-0472">Membrane</keyword>
<feature type="region of interest" description="Disordered" evidence="1">
    <location>
        <begin position="1"/>
        <end position="25"/>
    </location>
</feature>
<keyword evidence="2" id="KW-0812">Transmembrane</keyword>
<name>A0A3B1E6J3_9ZZZZ</name>
<organism evidence="3">
    <name type="scientific">hydrothermal vent metagenome</name>
    <dbReference type="NCBI Taxonomy" id="652676"/>
    <lineage>
        <taxon>unclassified sequences</taxon>
        <taxon>metagenomes</taxon>
        <taxon>ecological metagenomes</taxon>
    </lineage>
</organism>
<accession>A0A3B1E6J3</accession>
<gene>
    <name evidence="3" type="ORF">MNBD_PLANCTO03-2166</name>
</gene>
<proteinExistence type="predicted"/>